<keyword evidence="1" id="KW-0732">Signal</keyword>
<evidence type="ECO:0000313" key="3">
    <source>
        <dbReference type="Proteomes" id="UP001199296"/>
    </source>
</evidence>
<feature type="chain" id="PRO_5043834548" description="DM13 domain-containing protein" evidence="1">
    <location>
        <begin position="22"/>
        <end position="114"/>
    </location>
</feature>
<dbReference type="EMBL" id="JAJFAT010000001">
    <property type="protein sequence ID" value="MCC3143961.1"/>
    <property type="molecule type" value="Genomic_DNA"/>
</dbReference>
<proteinExistence type="predicted"/>
<gene>
    <name evidence="2" type="ORF">LJ207_01315</name>
</gene>
<protein>
    <recommendedName>
        <fullName evidence="4">DM13 domain-containing protein</fullName>
    </recommendedName>
</protein>
<keyword evidence="3" id="KW-1185">Reference proteome</keyword>
<name>A0AAW4WSH2_9FIRM</name>
<evidence type="ECO:0000313" key="2">
    <source>
        <dbReference type="EMBL" id="MCC3143961.1"/>
    </source>
</evidence>
<organism evidence="2 3">
    <name type="scientific">Halanaerobium polyolivorans</name>
    <dbReference type="NCBI Taxonomy" id="2886943"/>
    <lineage>
        <taxon>Bacteria</taxon>
        <taxon>Bacillati</taxon>
        <taxon>Bacillota</taxon>
        <taxon>Clostridia</taxon>
        <taxon>Halanaerobiales</taxon>
        <taxon>Halanaerobiaceae</taxon>
        <taxon>Halanaerobium</taxon>
    </lineage>
</organism>
<dbReference type="AlphaFoldDB" id="A0AAW4WSH2"/>
<dbReference type="RefSeq" id="WP_229343336.1">
    <property type="nucleotide sequence ID" value="NZ_JAJFAT010000001.1"/>
</dbReference>
<reference evidence="2 3" key="1">
    <citation type="submission" date="2021-10" db="EMBL/GenBank/DDBJ databases">
        <authorList>
            <person name="Grouzdev D.S."/>
            <person name="Pantiukh K.S."/>
            <person name="Krutkina M.S."/>
        </authorList>
    </citation>
    <scope>NUCLEOTIDE SEQUENCE [LARGE SCALE GENOMIC DNA]</scope>
    <source>
        <strain evidence="2 3">Z-7514</strain>
    </source>
</reference>
<accession>A0AAW4WSH2</accession>
<sequence>MKKIFCFTLVILFLFTLNAFAHPPAAIDLEFDLENNILEASVDHRSGDNRDHYVEKVEVFLNDELIINQDFFLQFDNDQQKTLYLIPGAEEGDLIKLIAYCNQFGSLETEMLIE</sequence>
<evidence type="ECO:0008006" key="4">
    <source>
        <dbReference type="Google" id="ProtNLM"/>
    </source>
</evidence>
<comment type="caution">
    <text evidence="2">The sequence shown here is derived from an EMBL/GenBank/DDBJ whole genome shotgun (WGS) entry which is preliminary data.</text>
</comment>
<feature type="signal peptide" evidence="1">
    <location>
        <begin position="1"/>
        <end position="21"/>
    </location>
</feature>
<dbReference type="Proteomes" id="UP001199296">
    <property type="component" value="Unassembled WGS sequence"/>
</dbReference>
<evidence type="ECO:0000256" key="1">
    <source>
        <dbReference type="SAM" id="SignalP"/>
    </source>
</evidence>